<feature type="transmembrane region" description="Helical" evidence="6">
    <location>
        <begin position="52"/>
        <end position="74"/>
    </location>
</feature>
<reference evidence="8 9" key="1">
    <citation type="submission" date="2024-03" db="EMBL/GenBank/DDBJ databases">
        <title>A high-quality draft genome sequence of Diaporthe vaccinii, a causative agent of upright dieback and viscid rot disease in cranberry plants.</title>
        <authorList>
            <person name="Sarrasin M."/>
            <person name="Lang B.F."/>
            <person name="Burger G."/>
        </authorList>
    </citation>
    <scope>NUCLEOTIDE SEQUENCE [LARGE SCALE GENOMIC DNA]</scope>
    <source>
        <strain evidence="8 9">IS7</strain>
    </source>
</reference>
<proteinExistence type="predicted"/>
<dbReference type="PANTHER" id="PTHR37451">
    <property type="entry name" value="MARVEL DOMAIN"/>
    <property type="match status" value="1"/>
</dbReference>
<name>A0ABR4EZG5_9PEZI</name>
<evidence type="ECO:0000256" key="6">
    <source>
        <dbReference type="SAM" id="Phobius"/>
    </source>
</evidence>
<dbReference type="InterPro" id="IPR008253">
    <property type="entry name" value="Marvel"/>
</dbReference>
<keyword evidence="4 6" id="KW-0472">Membrane</keyword>
<keyword evidence="2 6" id="KW-0812">Transmembrane</keyword>
<comment type="subcellular location">
    <subcellularLocation>
        <location evidence="1">Membrane</location>
        <topology evidence="1">Multi-pass membrane protein</topology>
    </subcellularLocation>
</comment>
<dbReference type="Pfam" id="PF01284">
    <property type="entry name" value="MARVEL"/>
    <property type="match status" value="1"/>
</dbReference>
<evidence type="ECO:0000256" key="4">
    <source>
        <dbReference type="ARBA" id="ARBA00023136"/>
    </source>
</evidence>
<evidence type="ECO:0000259" key="7">
    <source>
        <dbReference type="Pfam" id="PF01284"/>
    </source>
</evidence>
<dbReference type="EMBL" id="JBAWTH010000018">
    <property type="protein sequence ID" value="KAL2287823.1"/>
    <property type="molecule type" value="Genomic_DNA"/>
</dbReference>
<evidence type="ECO:0000313" key="9">
    <source>
        <dbReference type="Proteomes" id="UP001600888"/>
    </source>
</evidence>
<dbReference type="Proteomes" id="UP001600888">
    <property type="component" value="Unassembled WGS sequence"/>
</dbReference>
<keyword evidence="9" id="KW-1185">Reference proteome</keyword>
<feature type="transmembrane region" description="Helical" evidence="6">
    <location>
        <begin position="128"/>
        <end position="161"/>
    </location>
</feature>
<organism evidence="8 9">
    <name type="scientific">Diaporthe vaccinii</name>
    <dbReference type="NCBI Taxonomy" id="105482"/>
    <lineage>
        <taxon>Eukaryota</taxon>
        <taxon>Fungi</taxon>
        <taxon>Dikarya</taxon>
        <taxon>Ascomycota</taxon>
        <taxon>Pezizomycotina</taxon>
        <taxon>Sordariomycetes</taxon>
        <taxon>Sordariomycetidae</taxon>
        <taxon>Diaporthales</taxon>
        <taxon>Diaporthaceae</taxon>
        <taxon>Diaporthe</taxon>
        <taxon>Diaporthe eres species complex</taxon>
    </lineage>
</organism>
<evidence type="ECO:0000256" key="1">
    <source>
        <dbReference type="ARBA" id="ARBA00004141"/>
    </source>
</evidence>
<sequence length="301" mass="32084">MSNSKYSAYRPAGREHIPIYPKGFIALRIVQLVLALIILGLCAYSLTSELSFSGGALSVFTSVATLITMGYHIVAHFGPAVIYNYWAILALDVFGIILWIASFALLAAQIAPVMASGVVLLCDYYCDWAYLTTTGWAVAACLCAAAGLGGIEFILSIVALAMHSVMMHRHRSAGLHNRPISPQLRAEEGFPAGGPVQSEKAQPLQNVAPQPQYASSHPTAVATPSPVQGQQMYQPPSAPASSAVAQPTPYYPPEQQAQIQQQHTGSSFGVGQVPAPHMGSYEAQSQPVGHQQQYHPAMGPN</sequence>
<dbReference type="PANTHER" id="PTHR37451:SF4">
    <property type="entry name" value="MARVEL DOMAIN-CONTAINING PROTEIN"/>
    <property type="match status" value="1"/>
</dbReference>
<feature type="transmembrane region" description="Helical" evidence="6">
    <location>
        <begin position="86"/>
        <end position="108"/>
    </location>
</feature>
<evidence type="ECO:0000313" key="8">
    <source>
        <dbReference type="EMBL" id="KAL2287823.1"/>
    </source>
</evidence>
<evidence type="ECO:0000256" key="5">
    <source>
        <dbReference type="SAM" id="MobiDB-lite"/>
    </source>
</evidence>
<evidence type="ECO:0000256" key="3">
    <source>
        <dbReference type="ARBA" id="ARBA00022989"/>
    </source>
</evidence>
<gene>
    <name evidence="8" type="ORF">FJTKL_04639</name>
</gene>
<accession>A0ABR4EZG5</accession>
<feature type="region of interest" description="Disordered" evidence="5">
    <location>
        <begin position="186"/>
        <end position="301"/>
    </location>
</feature>
<feature type="compositionally biased region" description="Low complexity" evidence="5">
    <location>
        <begin position="230"/>
        <end position="247"/>
    </location>
</feature>
<keyword evidence="3 6" id="KW-1133">Transmembrane helix</keyword>
<evidence type="ECO:0000256" key="2">
    <source>
        <dbReference type="ARBA" id="ARBA00022692"/>
    </source>
</evidence>
<feature type="compositionally biased region" description="Polar residues" evidence="5">
    <location>
        <begin position="199"/>
        <end position="218"/>
    </location>
</feature>
<comment type="caution">
    <text evidence="8">The sequence shown here is derived from an EMBL/GenBank/DDBJ whole genome shotgun (WGS) entry which is preliminary data.</text>
</comment>
<feature type="compositionally biased region" description="Polar residues" evidence="5">
    <location>
        <begin position="282"/>
        <end position="294"/>
    </location>
</feature>
<feature type="domain" description="MARVEL" evidence="7">
    <location>
        <begin position="25"/>
        <end position="146"/>
    </location>
</feature>
<feature type="transmembrane region" description="Helical" evidence="6">
    <location>
        <begin position="24"/>
        <end position="46"/>
    </location>
</feature>
<protein>
    <recommendedName>
        <fullName evidence="7">MARVEL domain-containing protein</fullName>
    </recommendedName>
</protein>